<comment type="caution">
    <text evidence="1">The sequence shown here is derived from an EMBL/GenBank/DDBJ whole genome shotgun (WGS) entry which is preliminary data.</text>
</comment>
<protein>
    <submittedName>
        <fullName evidence="1">Uncharacterized protein</fullName>
    </submittedName>
</protein>
<reference evidence="1" key="1">
    <citation type="submission" date="2022-11" db="EMBL/GenBank/DDBJ databases">
        <authorList>
            <person name="Petersen C."/>
        </authorList>
    </citation>
    <scope>NUCLEOTIDE SEQUENCE</scope>
    <source>
        <strain evidence="1">IBT 20477</strain>
    </source>
</reference>
<accession>A0A9W9T4J7</accession>
<evidence type="ECO:0000313" key="1">
    <source>
        <dbReference type="EMBL" id="KAJ5209254.1"/>
    </source>
</evidence>
<dbReference type="OrthoDB" id="4359058at2759"/>
<gene>
    <name evidence="1" type="ORF">N7449_003633</name>
</gene>
<keyword evidence="2" id="KW-1185">Reference proteome</keyword>
<sequence length="181" mass="20410">MQIIFAVIFYNGFHSRTFAYYILCDADEWVVDSKHIVEQDAATVTLSPNANLPDWITICPGGLGEMQYFLSQVKNDGIDSIRGQNLQNIIFNTPERLLLHEFSHGYNAFGSFQTGDPAYRWDKMGLYSIANKDSTEVEDFPPLKNADTFSYWACAVFLNIYNWGTGSCRDVSDPPAPQLNG</sequence>
<dbReference type="AlphaFoldDB" id="A0A9W9T4J7"/>
<name>A0A9W9T4J7_9EURO</name>
<organism evidence="1 2">
    <name type="scientific">Penicillium cf. viridicatum</name>
    <dbReference type="NCBI Taxonomy" id="2972119"/>
    <lineage>
        <taxon>Eukaryota</taxon>
        <taxon>Fungi</taxon>
        <taxon>Dikarya</taxon>
        <taxon>Ascomycota</taxon>
        <taxon>Pezizomycotina</taxon>
        <taxon>Eurotiomycetes</taxon>
        <taxon>Eurotiomycetidae</taxon>
        <taxon>Eurotiales</taxon>
        <taxon>Aspergillaceae</taxon>
        <taxon>Penicillium</taxon>
    </lineage>
</organism>
<dbReference type="Proteomes" id="UP001150942">
    <property type="component" value="Unassembled WGS sequence"/>
</dbReference>
<dbReference type="GO" id="GO:0008237">
    <property type="term" value="F:metallopeptidase activity"/>
    <property type="evidence" value="ECO:0007669"/>
    <property type="project" value="InterPro"/>
</dbReference>
<proteinExistence type="predicted"/>
<dbReference type="EMBL" id="JAPQKQ010000002">
    <property type="protein sequence ID" value="KAJ5209254.1"/>
    <property type="molecule type" value="Genomic_DNA"/>
</dbReference>
<dbReference type="InterPro" id="IPR024079">
    <property type="entry name" value="MetalloPept_cat_dom_sf"/>
</dbReference>
<dbReference type="Gene3D" id="3.40.390.10">
    <property type="entry name" value="Collagenase (Catalytic Domain)"/>
    <property type="match status" value="1"/>
</dbReference>
<reference evidence="1" key="2">
    <citation type="journal article" date="2023" name="IMA Fungus">
        <title>Comparative genomic study of the Penicillium genus elucidates a diverse pangenome and 15 lateral gene transfer events.</title>
        <authorList>
            <person name="Petersen C."/>
            <person name="Sorensen T."/>
            <person name="Nielsen M.R."/>
            <person name="Sondergaard T.E."/>
            <person name="Sorensen J.L."/>
            <person name="Fitzpatrick D.A."/>
            <person name="Frisvad J.C."/>
            <person name="Nielsen K.L."/>
        </authorList>
    </citation>
    <scope>NUCLEOTIDE SEQUENCE</scope>
    <source>
        <strain evidence="1">IBT 20477</strain>
    </source>
</reference>
<evidence type="ECO:0000313" key="2">
    <source>
        <dbReference type="Proteomes" id="UP001150942"/>
    </source>
</evidence>